<feature type="region of interest" description="Disordered" evidence="1">
    <location>
        <begin position="24"/>
        <end position="44"/>
    </location>
</feature>
<reference evidence="4" key="1">
    <citation type="submission" date="2018-09" db="EMBL/GenBank/DDBJ databases">
        <authorList>
            <person name="Zhu H."/>
        </authorList>
    </citation>
    <scope>NUCLEOTIDE SEQUENCE [LARGE SCALE GENOMIC DNA]</scope>
    <source>
        <strain evidence="4">K1R23-30</strain>
    </source>
</reference>
<organism evidence="3 4">
    <name type="scientific">Noviherbaspirillum saxi</name>
    <dbReference type="NCBI Taxonomy" id="2320863"/>
    <lineage>
        <taxon>Bacteria</taxon>
        <taxon>Pseudomonadati</taxon>
        <taxon>Pseudomonadota</taxon>
        <taxon>Betaproteobacteria</taxon>
        <taxon>Burkholderiales</taxon>
        <taxon>Oxalobacteraceae</taxon>
        <taxon>Noviherbaspirillum</taxon>
    </lineage>
</organism>
<dbReference type="EMBL" id="QYUO01000003">
    <property type="protein sequence ID" value="RJF92593.1"/>
    <property type="molecule type" value="Genomic_DNA"/>
</dbReference>
<evidence type="ECO:0000313" key="3">
    <source>
        <dbReference type="EMBL" id="RJF92593.1"/>
    </source>
</evidence>
<proteinExistence type="predicted"/>
<feature type="transmembrane region" description="Helical" evidence="2">
    <location>
        <begin position="48"/>
        <end position="70"/>
    </location>
</feature>
<accession>A0A3A3G3F0</accession>
<dbReference type="Proteomes" id="UP000265955">
    <property type="component" value="Unassembled WGS sequence"/>
</dbReference>
<keyword evidence="2" id="KW-1133">Transmembrane helix</keyword>
<evidence type="ECO:0000256" key="1">
    <source>
        <dbReference type="SAM" id="MobiDB-lite"/>
    </source>
</evidence>
<keyword evidence="2" id="KW-0812">Transmembrane</keyword>
<comment type="caution">
    <text evidence="3">The sequence shown here is derived from an EMBL/GenBank/DDBJ whole genome shotgun (WGS) entry which is preliminary data.</text>
</comment>
<name>A0A3A3G3F0_9BURK</name>
<sequence>MYGGFRPLNGMDMETIMKTDMLHRNDTASSPASEHAPTTPKPPQRDLMIGKALAIISVFVLGAVAIELFYNSVVERIEVERSVSYPSHFMSSAYAADFWKIFILHAR</sequence>
<evidence type="ECO:0000313" key="4">
    <source>
        <dbReference type="Proteomes" id="UP000265955"/>
    </source>
</evidence>
<evidence type="ECO:0000256" key="2">
    <source>
        <dbReference type="SAM" id="Phobius"/>
    </source>
</evidence>
<dbReference type="AlphaFoldDB" id="A0A3A3G3F0"/>
<gene>
    <name evidence="3" type="ORF">D3871_28810</name>
</gene>
<keyword evidence="2" id="KW-0472">Membrane</keyword>
<keyword evidence="4" id="KW-1185">Reference proteome</keyword>
<protein>
    <submittedName>
        <fullName evidence="3">Uncharacterized protein</fullName>
    </submittedName>
</protein>